<evidence type="ECO:0000256" key="1">
    <source>
        <dbReference type="SAM" id="MobiDB-lite"/>
    </source>
</evidence>
<accession>A0A6S7KXC2</accession>
<proteinExistence type="predicted"/>
<feature type="region of interest" description="Disordered" evidence="1">
    <location>
        <begin position="317"/>
        <end position="358"/>
    </location>
</feature>
<keyword evidence="3" id="KW-1185">Reference proteome</keyword>
<comment type="caution">
    <text evidence="2">The sequence shown here is derived from an EMBL/GenBank/DDBJ whole genome shotgun (WGS) entry which is preliminary data.</text>
</comment>
<reference evidence="2" key="1">
    <citation type="submission" date="2020-04" db="EMBL/GenBank/DDBJ databases">
        <authorList>
            <person name="Alioto T."/>
            <person name="Alioto T."/>
            <person name="Gomez Garrido J."/>
        </authorList>
    </citation>
    <scope>NUCLEOTIDE SEQUENCE</scope>
    <source>
        <strain evidence="2">A484AB</strain>
    </source>
</reference>
<dbReference type="AlphaFoldDB" id="A0A6S7KXC2"/>
<organism evidence="2 3">
    <name type="scientific">Paramuricea clavata</name>
    <name type="common">Red gorgonian</name>
    <name type="synonym">Violescent sea-whip</name>
    <dbReference type="NCBI Taxonomy" id="317549"/>
    <lineage>
        <taxon>Eukaryota</taxon>
        <taxon>Metazoa</taxon>
        <taxon>Cnidaria</taxon>
        <taxon>Anthozoa</taxon>
        <taxon>Octocorallia</taxon>
        <taxon>Malacalcyonacea</taxon>
        <taxon>Plexauridae</taxon>
        <taxon>Paramuricea</taxon>
    </lineage>
</organism>
<feature type="region of interest" description="Disordered" evidence="1">
    <location>
        <begin position="1"/>
        <end position="27"/>
    </location>
</feature>
<sequence>MASRHMESSESTCMIPQNMSSPTVENTSASLRSYRSHLSRVINSSNKAITDYIDSQDPTSLVERKEDIRKYFRKIESLTLIIQDLDPLNASKYDADLTKDGERSDEVIHALSKAAKTVTMPTADSRRHPGTFSRRINESLKPAILSKDASPTEMRHWIDAFKSYYSSNDMDSFSVQERQSYFKILLDVDLRTRIMAKMSDDTDVFGNDGCIDLLEKDFLARYPLFSRRLDFFQSQQRPGQAFTDFLAKLKEMSKLADLEKLSVEEIFVFCALRGTTDSDLLDDLLELQDKTLKDIENAASLYESKLVSRSKLNAANNGNDKVMRISAPNQRRYNAKPKPKHDVKPDSSKSTFKRPTTVRGMKEQGLCTRCGRN</sequence>
<evidence type="ECO:0000313" key="2">
    <source>
        <dbReference type="EMBL" id="CAB4045721.1"/>
    </source>
</evidence>
<dbReference type="Proteomes" id="UP001152795">
    <property type="component" value="Unassembled WGS sequence"/>
</dbReference>
<name>A0A6S7KXC2_PARCT</name>
<feature type="non-terminal residue" evidence="2">
    <location>
        <position position="373"/>
    </location>
</feature>
<protein>
    <submittedName>
        <fullName evidence="2">Uncharacterized protein</fullName>
    </submittedName>
</protein>
<feature type="compositionally biased region" description="Polar residues" evidence="1">
    <location>
        <begin position="9"/>
        <end position="27"/>
    </location>
</feature>
<dbReference type="EMBL" id="CACRXK020041392">
    <property type="protein sequence ID" value="CAB4045721.1"/>
    <property type="molecule type" value="Genomic_DNA"/>
</dbReference>
<gene>
    <name evidence="2" type="ORF">PACLA_8A031743</name>
</gene>
<evidence type="ECO:0000313" key="3">
    <source>
        <dbReference type="Proteomes" id="UP001152795"/>
    </source>
</evidence>